<organism evidence="3 4">
    <name type="scientific">Dreissena polymorpha</name>
    <name type="common">Zebra mussel</name>
    <name type="synonym">Mytilus polymorpha</name>
    <dbReference type="NCBI Taxonomy" id="45954"/>
    <lineage>
        <taxon>Eukaryota</taxon>
        <taxon>Metazoa</taxon>
        <taxon>Spiralia</taxon>
        <taxon>Lophotrochozoa</taxon>
        <taxon>Mollusca</taxon>
        <taxon>Bivalvia</taxon>
        <taxon>Autobranchia</taxon>
        <taxon>Heteroconchia</taxon>
        <taxon>Euheterodonta</taxon>
        <taxon>Imparidentia</taxon>
        <taxon>Neoheterodontei</taxon>
        <taxon>Myida</taxon>
        <taxon>Dreissenoidea</taxon>
        <taxon>Dreissenidae</taxon>
        <taxon>Dreissena</taxon>
    </lineage>
</organism>
<keyword evidence="2" id="KW-1133">Transmembrane helix</keyword>
<dbReference type="EMBL" id="JAIWYP010000005">
    <property type="protein sequence ID" value="KAH3819832.1"/>
    <property type="molecule type" value="Genomic_DNA"/>
</dbReference>
<comment type="caution">
    <text evidence="3">The sequence shown here is derived from an EMBL/GenBank/DDBJ whole genome shotgun (WGS) entry which is preliminary data.</text>
</comment>
<evidence type="ECO:0000256" key="1">
    <source>
        <dbReference type="SAM" id="MobiDB-lite"/>
    </source>
</evidence>
<dbReference type="Proteomes" id="UP000828390">
    <property type="component" value="Unassembled WGS sequence"/>
</dbReference>
<proteinExistence type="predicted"/>
<keyword evidence="4" id="KW-1185">Reference proteome</keyword>
<sequence>MAGRSKVKNGIRSIILSGILKSSQSGTTRDHVLVAKPKSSQSGTTRDHVLVAKPKSSQSGTTRDHILVAKPSTQQTKLSPLLLCHLLFCFCCVIPLFKGIVNSHSISKVSSVVY</sequence>
<feature type="region of interest" description="Disordered" evidence="1">
    <location>
        <begin position="23"/>
        <end position="64"/>
    </location>
</feature>
<feature type="transmembrane region" description="Helical" evidence="2">
    <location>
        <begin position="80"/>
        <end position="101"/>
    </location>
</feature>
<evidence type="ECO:0000256" key="2">
    <source>
        <dbReference type="SAM" id="Phobius"/>
    </source>
</evidence>
<evidence type="ECO:0000313" key="4">
    <source>
        <dbReference type="Proteomes" id="UP000828390"/>
    </source>
</evidence>
<protein>
    <submittedName>
        <fullName evidence="3">Uncharacterized protein</fullName>
    </submittedName>
</protein>
<dbReference type="AlphaFoldDB" id="A0A9D4JTN8"/>
<name>A0A9D4JTN8_DREPO</name>
<keyword evidence="2" id="KW-0812">Transmembrane</keyword>
<accession>A0A9D4JTN8</accession>
<gene>
    <name evidence="3" type="ORF">DPMN_121575</name>
</gene>
<evidence type="ECO:0000313" key="3">
    <source>
        <dbReference type="EMBL" id="KAH3819832.1"/>
    </source>
</evidence>
<keyword evidence="2" id="KW-0472">Membrane</keyword>
<reference evidence="3" key="2">
    <citation type="submission" date="2020-11" db="EMBL/GenBank/DDBJ databases">
        <authorList>
            <person name="McCartney M.A."/>
            <person name="Auch B."/>
            <person name="Kono T."/>
            <person name="Mallez S."/>
            <person name="Becker A."/>
            <person name="Gohl D.M."/>
            <person name="Silverstein K.A.T."/>
            <person name="Koren S."/>
            <person name="Bechman K.B."/>
            <person name="Herman A."/>
            <person name="Abrahante J.E."/>
            <person name="Garbe J."/>
        </authorList>
    </citation>
    <scope>NUCLEOTIDE SEQUENCE</scope>
    <source>
        <strain evidence="3">Duluth1</strain>
        <tissue evidence="3">Whole animal</tissue>
    </source>
</reference>
<reference evidence="3" key="1">
    <citation type="journal article" date="2019" name="bioRxiv">
        <title>The Genome of the Zebra Mussel, Dreissena polymorpha: A Resource for Invasive Species Research.</title>
        <authorList>
            <person name="McCartney M.A."/>
            <person name="Auch B."/>
            <person name="Kono T."/>
            <person name="Mallez S."/>
            <person name="Zhang Y."/>
            <person name="Obille A."/>
            <person name="Becker A."/>
            <person name="Abrahante J.E."/>
            <person name="Garbe J."/>
            <person name="Badalamenti J.P."/>
            <person name="Herman A."/>
            <person name="Mangelson H."/>
            <person name="Liachko I."/>
            <person name="Sullivan S."/>
            <person name="Sone E.D."/>
            <person name="Koren S."/>
            <person name="Silverstein K.A.T."/>
            <person name="Beckman K.B."/>
            <person name="Gohl D.M."/>
        </authorList>
    </citation>
    <scope>NUCLEOTIDE SEQUENCE</scope>
    <source>
        <strain evidence="3">Duluth1</strain>
        <tissue evidence="3">Whole animal</tissue>
    </source>
</reference>